<dbReference type="AlphaFoldDB" id="A0AAN0M8R2"/>
<evidence type="ECO:0000313" key="1">
    <source>
        <dbReference type="EMBL" id="WZU67129.2"/>
    </source>
</evidence>
<keyword evidence="1" id="KW-0378">Hydrolase</keyword>
<dbReference type="InterPro" id="IPR009003">
    <property type="entry name" value="Peptidase_S1_PA"/>
</dbReference>
<keyword evidence="1" id="KW-0645">Protease</keyword>
<dbReference type="SUPFAM" id="SSF50494">
    <property type="entry name" value="Trypsin-like serine proteases"/>
    <property type="match status" value="1"/>
</dbReference>
<dbReference type="InterPro" id="IPR043504">
    <property type="entry name" value="Peptidase_S1_PA_chymotrypsin"/>
</dbReference>
<reference evidence="2" key="1">
    <citation type="submission" date="2024-04" db="EMBL/GenBank/DDBJ databases">
        <title>Phylogenomic analyses of a clade within the roseobacter group suggest taxonomic reassignments of species of the genera Aestuariivita, Citreicella, Loktanella, Nautella, Pelagibaca, Ruegeria, Thalassobius, Thiobacimonas and Tropicibacter, and the proposal o.</title>
        <authorList>
            <person name="Jeon C.O."/>
        </authorList>
    </citation>
    <scope>NUCLEOTIDE SEQUENCE [LARGE SCALE GENOMIC DNA]</scope>
    <source>
        <strain evidence="2">SS1-5</strain>
    </source>
</reference>
<dbReference type="Proteomes" id="UP001470809">
    <property type="component" value="Chromosome"/>
</dbReference>
<dbReference type="EC" id="3.4.21.-" evidence="1"/>
<dbReference type="RefSeq" id="WP_373635237.1">
    <property type="nucleotide sequence ID" value="NZ_CP151767.2"/>
</dbReference>
<sequence>MTPKAKIDAARQRLAKAETQTVQKAAVEEVVGIINTMGAVAVHEDRPVRVALAKFLDTLAGPDRNALLLETCDRLHALGVKDPIIAASAAQALVDLRGARIGGPSAALTLLKEWVDPEYPDRAHLAVACMMRARAHKDLYYEALVTDRQSEMAVHARAAFAAYKTAFQMTENGLSEEDRETRAWLWRGPAVNLLSMAAVMKHYGIEFSDPSIDDIDKWLKKHTKNTKARINKRLKKRSRKNQIDAWDHASLAEIEIANGGDASAAQEHLKNYLNDLREEQGDAQPDFKFAGTVRQFSEILRYRNDGFEVLRAAMRATSFELQRIVVLTPDMVQETLELSPEEIEESRTLQSNWTGDKLHSINRLISLVNAAGNIAEISNDNGRLGTGFAVKLGELLGELRPEIAENIDPNEVVLVTCAHVSTWPGQYKDSEPPERLVAHFHYADGKPTFELEEGWTHNPEAPEDTWLDYSVLRLKGTGTYPPGLTTSILHETPAANIGEGAFVIGFPQNASVMSVALEHNKILEPLNDATKAREVLYESATDHGSSGAPVLRSGASGLKVFAVHYSALGWRRANAGVLLSRVRESIAEQLAQRHSE</sequence>
<keyword evidence="2" id="KW-1185">Reference proteome</keyword>
<dbReference type="KEGG" id="yrh:AABB31_19560"/>
<evidence type="ECO:0000313" key="2">
    <source>
        <dbReference type="Proteomes" id="UP001470809"/>
    </source>
</evidence>
<proteinExistence type="predicted"/>
<dbReference type="Gene3D" id="2.40.10.10">
    <property type="entry name" value="Trypsin-like serine proteases"/>
    <property type="match status" value="2"/>
</dbReference>
<dbReference type="GO" id="GO:0006508">
    <property type="term" value="P:proteolysis"/>
    <property type="evidence" value="ECO:0007669"/>
    <property type="project" value="UniProtKB-KW"/>
</dbReference>
<reference evidence="1 2" key="2">
    <citation type="submission" date="2024-08" db="EMBL/GenBank/DDBJ databases">
        <title>Phylogenomic analyses of a clade within the roseobacter group suggest taxonomic reassignments of species of the genera Aestuariivita, Citreicella, Loktanella, Nautella, Pelagibaca, Ruegeria, Thalassobius, Thiobacimonas and Tropicibacter, and the proposal o.</title>
        <authorList>
            <person name="Jeon C.O."/>
        </authorList>
    </citation>
    <scope>NUCLEOTIDE SEQUENCE [LARGE SCALE GENOMIC DNA]</scope>
    <source>
        <strain evidence="1 2">SS1-5</strain>
    </source>
</reference>
<gene>
    <name evidence="1" type="ORF">AABB31_19560</name>
</gene>
<dbReference type="EMBL" id="CP151767">
    <property type="protein sequence ID" value="WZU67129.2"/>
    <property type="molecule type" value="Genomic_DNA"/>
</dbReference>
<dbReference type="GO" id="GO:0008233">
    <property type="term" value="F:peptidase activity"/>
    <property type="evidence" value="ECO:0007669"/>
    <property type="project" value="UniProtKB-KW"/>
</dbReference>
<accession>A0AAN0M8R2</accession>
<organism evidence="1 2">
    <name type="scientific">Yoonia rhodophyticola</name>
    <dbReference type="NCBI Taxonomy" id="3137370"/>
    <lineage>
        <taxon>Bacteria</taxon>
        <taxon>Pseudomonadati</taxon>
        <taxon>Pseudomonadota</taxon>
        <taxon>Alphaproteobacteria</taxon>
        <taxon>Rhodobacterales</taxon>
        <taxon>Paracoccaceae</taxon>
        <taxon>Yoonia</taxon>
    </lineage>
</organism>
<name>A0AAN0M8R2_9RHOB</name>
<protein>
    <submittedName>
        <fullName evidence="1">Serine protease</fullName>
        <ecNumber evidence="1">3.4.21.-</ecNumber>
    </submittedName>
</protein>